<feature type="domain" description="Terpene synthase metal-binding" evidence="7">
    <location>
        <begin position="155"/>
        <end position="325"/>
    </location>
</feature>
<keyword evidence="3" id="KW-0479">Metal-binding</keyword>
<reference evidence="8" key="1">
    <citation type="journal article" date="2016" name="Nat. Genet.">
        <title>A high-quality carrot genome assembly provides new insights into carotenoid accumulation and asterid genome evolution.</title>
        <authorList>
            <person name="Iorizzo M."/>
            <person name="Ellison S."/>
            <person name="Senalik D."/>
            <person name="Zeng P."/>
            <person name="Satapoomin P."/>
            <person name="Huang J."/>
            <person name="Bowman M."/>
            <person name="Iovene M."/>
            <person name="Sanseverino W."/>
            <person name="Cavagnaro P."/>
            <person name="Yildiz M."/>
            <person name="Macko-Podgorni A."/>
            <person name="Moranska E."/>
            <person name="Grzebelus E."/>
            <person name="Grzebelus D."/>
            <person name="Ashrafi H."/>
            <person name="Zheng Z."/>
            <person name="Cheng S."/>
            <person name="Spooner D."/>
            <person name="Van Deynze A."/>
            <person name="Simon P."/>
        </authorList>
    </citation>
    <scope>NUCLEOTIDE SEQUENCE [LARGE SCALE GENOMIC DNA]</scope>
    <source>
        <tissue evidence="8">Leaf</tissue>
    </source>
</reference>
<evidence type="ECO:0000256" key="4">
    <source>
        <dbReference type="ARBA" id="ARBA00022842"/>
    </source>
</evidence>
<evidence type="ECO:0000313" key="8">
    <source>
        <dbReference type="EMBL" id="KZM95966.1"/>
    </source>
</evidence>
<dbReference type="STRING" id="79200.A0A164ZI83"/>
<name>A0A164ZI83_DAUCS</name>
<dbReference type="PANTHER" id="PTHR31225:SF245">
    <property type="entry name" value="(-)-ALPHA-TERPINEOL SYNTHASE-LIKE"/>
    <property type="match status" value="1"/>
</dbReference>
<dbReference type="OMA" id="IMDTWKK"/>
<protein>
    <submittedName>
        <fullName evidence="8">Terpene synthase like-29</fullName>
    </submittedName>
</protein>
<dbReference type="GO" id="GO:0000287">
    <property type="term" value="F:magnesium ion binding"/>
    <property type="evidence" value="ECO:0007669"/>
    <property type="project" value="InterPro"/>
</dbReference>
<keyword evidence="4" id="KW-0460">Magnesium</keyword>
<dbReference type="EMBL" id="LNRQ01000005">
    <property type="protein sequence ID" value="KZM95966.1"/>
    <property type="molecule type" value="Genomic_DNA"/>
</dbReference>
<evidence type="ECO:0000256" key="1">
    <source>
        <dbReference type="ARBA" id="ARBA00001936"/>
    </source>
</evidence>
<dbReference type="GO" id="GO:0010333">
    <property type="term" value="F:terpene synthase activity"/>
    <property type="evidence" value="ECO:0007669"/>
    <property type="project" value="InterPro"/>
</dbReference>
<dbReference type="Gene3D" id="1.10.600.10">
    <property type="entry name" value="Farnesyl Diphosphate Synthase"/>
    <property type="match status" value="4"/>
</dbReference>
<evidence type="ECO:0000256" key="2">
    <source>
        <dbReference type="ARBA" id="ARBA00001946"/>
    </source>
</evidence>
<dbReference type="InterPro" id="IPR008930">
    <property type="entry name" value="Terpenoid_cyclase/PrenylTrfase"/>
</dbReference>
<dbReference type="InterPro" id="IPR036965">
    <property type="entry name" value="Terpene_synth_N_sf"/>
</dbReference>
<sequence length="757" mass="87016">MALQGLSSAFLVTALPRSSVPLERNHNKSFATQRSVQRIKTRATIINQDSGAALRRNANYPPSSWDYDFVKSLTSDYTVLMLLLLLLEEKYARQLDELKDNVKRLIHAETDDPVEARWYIDAYEKEQNINSNLLNFAKLDYNIIQSVYQKEVSKLARWDITEIDKLPKKLKTVLLAMFNTTNQIGYWTLQERDFNIIPYLSKQWTYMCKAFLQEAKWYYSGYKPTLEEYMENGAFSSAAPMVLFCAYFLTADKITVEALDYVDKLPSIMSCSSLILRLTNDLGTSSEELARGSSLKAVQCYMNDTGASEAESKKYVDSLVHEKWKILNEDLLGSHPFSEPFLTANPNLARTTQSFYQYGDGLGEPQNWMKDLLKSYVSSARNHNRTFATEGRVQCIKTTDTMIDQVNGAALRRNANYPPSSWDYNFVKSLNSDYTEEKYARQLDELKDLVKPCLKNAVEQGKIALNMTAKVNHALDMPLHWKLTRVEARWYIDAYEKEQNINSNLLNFAKLDYNIIQSVYQKEVSKLARWDITEIDKLPNNLKTVLLAMFNTTNQIGYWTLQERDFNIIPYFSKQWTYMCKAFLKEAKWYYSGYKPTLEEYMQNGAVSSAAPIVLFCAYFRTADKITVEALDYIDKLPSIMWCSSMILRLTNDLGTSSEELARGDSLKAVQCYMNDTGASEAESRKYVDSLVHETWKILNKDLLASYPVGEPFRTANANLARTAQTFYQHGDGLGIPQNYIKDLLKSFLLEPFALNR</sequence>
<dbReference type="AlphaFoldDB" id="A0A164ZI83"/>
<proteinExistence type="predicted"/>
<evidence type="ECO:0000256" key="5">
    <source>
        <dbReference type="ARBA" id="ARBA00023211"/>
    </source>
</evidence>
<gene>
    <name evidence="8" type="ORF">DCAR_019208</name>
</gene>
<evidence type="ECO:0000256" key="6">
    <source>
        <dbReference type="ARBA" id="ARBA00023239"/>
    </source>
</evidence>
<dbReference type="SUPFAM" id="SSF48576">
    <property type="entry name" value="Terpenoid synthases"/>
    <property type="match status" value="2"/>
</dbReference>
<keyword evidence="6" id="KW-0456">Lyase</keyword>
<comment type="caution">
    <text evidence="8">The sequence shown here is derived from an EMBL/GenBank/DDBJ whole genome shotgun (WGS) entry which is preliminary data.</text>
</comment>
<evidence type="ECO:0000259" key="7">
    <source>
        <dbReference type="Pfam" id="PF03936"/>
    </source>
</evidence>
<accession>A0A164ZI83</accession>
<dbReference type="Gramene" id="KZM95966">
    <property type="protein sequence ID" value="KZM95966"/>
    <property type="gene ID" value="DCAR_019208"/>
</dbReference>
<organism evidence="8">
    <name type="scientific">Daucus carota subsp. sativus</name>
    <name type="common">Carrot</name>
    <dbReference type="NCBI Taxonomy" id="79200"/>
    <lineage>
        <taxon>Eukaryota</taxon>
        <taxon>Viridiplantae</taxon>
        <taxon>Streptophyta</taxon>
        <taxon>Embryophyta</taxon>
        <taxon>Tracheophyta</taxon>
        <taxon>Spermatophyta</taxon>
        <taxon>Magnoliopsida</taxon>
        <taxon>eudicotyledons</taxon>
        <taxon>Gunneridae</taxon>
        <taxon>Pentapetalae</taxon>
        <taxon>asterids</taxon>
        <taxon>campanulids</taxon>
        <taxon>Apiales</taxon>
        <taxon>Apiaceae</taxon>
        <taxon>Apioideae</taxon>
        <taxon>Scandiceae</taxon>
        <taxon>Daucinae</taxon>
        <taxon>Daucus</taxon>
        <taxon>Daucus sect. Daucus</taxon>
    </lineage>
</organism>
<dbReference type="Gene3D" id="1.50.10.130">
    <property type="entry name" value="Terpene synthase, N-terminal domain"/>
    <property type="match status" value="1"/>
</dbReference>
<dbReference type="InterPro" id="IPR005630">
    <property type="entry name" value="Terpene_synthase_metal-bd"/>
</dbReference>
<dbReference type="InterPro" id="IPR050148">
    <property type="entry name" value="Terpene_synthase-like"/>
</dbReference>
<feature type="domain" description="Terpene synthase metal-binding" evidence="7">
    <location>
        <begin position="527"/>
        <end position="697"/>
    </location>
</feature>
<dbReference type="SUPFAM" id="SSF48239">
    <property type="entry name" value="Terpenoid cyclases/Protein prenyltransferases"/>
    <property type="match status" value="1"/>
</dbReference>
<dbReference type="Pfam" id="PF03936">
    <property type="entry name" value="Terpene_synth_C"/>
    <property type="match status" value="2"/>
</dbReference>
<evidence type="ECO:0000256" key="3">
    <source>
        <dbReference type="ARBA" id="ARBA00022723"/>
    </source>
</evidence>
<dbReference type="InterPro" id="IPR008949">
    <property type="entry name" value="Isoprenoid_synthase_dom_sf"/>
</dbReference>
<keyword evidence="5" id="KW-0464">Manganese</keyword>
<comment type="cofactor">
    <cofactor evidence="1">
        <name>Mn(2+)</name>
        <dbReference type="ChEBI" id="CHEBI:29035"/>
    </cofactor>
</comment>
<dbReference type="PANTHER" id="PTHR31225">
    <property type="entry name" value="OS04G0344100 PROTEIN-RELATED"/>
    <property type="match status" value="1"/>
</dbReference>
<dbReference type="GO" id="GO:0016114">
    <property type="term" value="P:terpenoid biosynthetic process"/>
    <property type="evidence" value="ECO:0007669"/>
    <property type="project" value="InterPro"/>
</dbReference>
<comment type="cofactor">
    <cofactor evidence="2">
        <name>Mg(2+)</name>
        <dbReference type="ChEBI" id="CHEBI:18420"/>
    </cofactor>
</comment>